<evidence type="ECO:0000313" key="3">
    <source>
        <dbReference type="Proteomes" id="UP001477672"/>
    </source>
</evidence>
<reference evidence="2 3" key="1">
    <citation type="submission" date="2024-03" db="EMBL/GenBank/DDBJ databases">
        <title>Human intestinal bacterial collection.</title>
        <authorList>
            <person name="Pauvert C."/>
            <person name="Hitch T.C.A."/>
            <person name="Clavel T."/>
        </authorList>
    </citation>
    <scope>NUCLEOTIDE SEQUENCE [LARGE SCALE GENOMIC DNA]</scope>
    <source>
        <strain evidence="2 3">CLA-JM-H11</strain>
    </source>
</reference>
<dbReference type="Gene3D" id="3.40.50.10360">
    <property type="entry name" value="Hypothetical protein TT1679"/>
    <property type="match status" value="1"/>
</dbReference>
<dbReference type="RefSeq" id="WP_349216773.1">
    <property type="nucleotide sequence ID" value="NZ_JBBMFA010000104.1"/>
</dbReference>
<dbReference type="PIRSF" id="PIRSF007510">
    <property type="entry name" value="UCP007510"/>
    <property type="match status" value="1"/>
</dbReference>
<gene>
    <name evidence="2" type="ORF">WMO24_12600</name>
</gene>
<protein>
    <recommendedName>
        <fullName evidence="1">UPF0340 protein WMO24_12600</fullName>
    </recommendedName>
</protein>
<keyword evidence="3" id="KW-1185">Reference proteome</keyword>
<dbReference type="SUPFAM" id="SSF110710">
    <property type="entry name" value="TTHA0583/YokD-like"/>
    <property type="match status" value="1"/>
</dbReference>
<dbReference type="Proteomes" id="UP001477672">
    <property type="component" value="Unassembled WGS sequence"/>
</dbReference>
<organism evidence="2 3">
    <name type="scientific">Ruthenibacterium intestinale</name>
    <dbReference type="NCBI Taxonomy" id="3133163"/>
    <lineage>
        <taxon>Bacteria</taxon>
        <taxon>Bacillati</taxon>
        <taxon>Bacillota</taxon>
        <taxon>Clostridia</taxon>
        <taxon>Eubacteriales</taxon>
        <taxon>Oscillospiraceae</taxon>
        <taxon>Ruthenibacterium</taxon>
    </lineage>
</organism>
<comment type="similarity">
    <text evidence="1">Belongs to the UPF0340 family.</text>
</comment>
<dbReference type="InterPro" id="IPR028345">
    <property type="entry name" value="Antibiotic_NAT-like"/>
</dbReference>
<name>A0ABV1GIA5_9FIRM</name>
<dbReference type="InterPro" id="IPR006340">
    <property type="entry name" value="DUF436"/>
</dbReference>
<dbReference type="EMBL" id="JBBMFA010000104">
    <property type="protein sequence ID" value="MEQ2521263.1"/>
    <property type="molecule type" value="Genomic_DNA"/>
</dbReference>
<accession>A0ABV1GIA5</accession>
<dbReference type="HAMAP" id="MF_00800">
    <property type="entry name" value="UPF0340"/>
    <property type="match status" value="1"/>
</dbReference>
<dbReference type="Pfam" id="PF04260">
    <property type="entry name" value="DUF436"/>
    <property type="match status" value="1"/>
</dbReference>
<proteinExistence type="inferred from homology"/>
<dbReference type="NCBIfam" id="TIGR01440">
    <property type="entry name" value="TIGR01440 family protein"/>
    <property type="match status" value="1"/>
</dbReference>
<sequence length="184" mass="19661">MEKELEAQARQAAQELLDAAKLKPGDLLVVGCSSSEILGQRIGRGSSMEAAGAVYDGIASVLEEHGVFLAAQCCEHLNRAIVLERAALPLGAEVVNVLPQPHAGGSFATTAWQRMKDPVAVEEIRADAGMDIGDTLIGMHLKRVAVPVRLSIRRIGQANLVCARTRPKFIGGSRAVYAPEKELR</sequence>
<evidence type="ECO:0000256" key="1">
    <source>
        <dbReference type="HAMAP-Rule" id="MF_00800"/>
    </source>
</evidence>
<evidence type="ECO:0000313" key="2">
    <source>
        <dbReference type="EMBL" id="MEQ2521263.1"/>
    </source>
</evidence>
<comment type="caution">
    <text evidence="2">The sequence shown here is derived from an EMBL/GenBank/DDBJ whole genome shotgun (WGS) entry which is preliminary data.</text>
</comment>